<dbReference type="Pfam" id="PF12832">
    <property type="entry name" value="MFS_1_like"/>
    <property type="match status" value="1"/>
</dbReference>
<sequence>MVSWSSGALAPSLIKELNSALRATSKGHNWVKNHHRRSLMEARDCRSLIDLWLTSMLPRASCNPTVRDVTLAGPMLRVRRPRQRTSPIREDNRQLEAPSISRPSFPADKINYLPLFLWLRLLAWGRNFHARDAISSAGSSLPQNGSILKRHVKVLYAGLVGNVARFLYISWLSDPWWVLPFEFVQGLTHAAVWAACCAYITHAIPGELKSSAQGILQALHHGLGRGCGAVFGGVLVHSFGSVITFRVYGVTCILVLAAYAGVNYFLQDRGFFSHGSSMPHELMEDTSAHLAPHGVPSGIGRDLSSSRLAEDINTQQKDYGAFTAQDGARTVSQDSADPWGGADGYGGYGGYSNEGYGGGHYGRENPFQQGFADSPPQRDRIYTGEPPRMSTQMYQQQPANTYDQGYGP</sequence>
<evidence type="ECO:0000256" key="1">
    <source>
        <dbReference type="ARBA" id="ARBA00004141"/>
    </source>
</evidence>
<dbReference type="Gene3D" id="1.20.1250.20">
    <property type="entry name" value="MFS general substrate transporter like domains"/>
    <property type="match status" value="1"/>
</dbReference>
<evidence type="ECO:0000256" key="5">
    <source>
        <dbReference type="ARBA" id="ARBA00023136"/>
    </source>
</evidence>
<evidence type="ECO:0000259" key="8">
    <source>
        <dbReference type="Pfam" id="PF12832"/>
    </source>
</evidence>
<keyword evidence="10" id="KW-1185">Reference proteome</keyword>
<protein>
    <recommendedName>
        <fullName evidence="8">Major facilitator superfamily associated domain-containing protein</fullName>
    </recommendedName>
</protein>
<evidence type="ECO:0000256" key="4">
    <source>
        <dbReference type="ARBA" id="ARBA00022989"/>
    </source>
</evidence>
<dbReference type="PANTHER" id="PTHR16172">
    <property type="entry name" value="MAJOR FACILITATOR SUPERFAMILY DOMAIN-CONTAINING PROTEIN 6-LIKE"/>
    <property type="match status" value="1"/>
</dbReference>
<comment type="caution">
    <text evidence="9">The sequence shown here is derived from an EMBL/GenBank/DDBJ whole genome shotgun (WGS) entry which is preliminary data.</text>
</comment>
<dbReference type="AlphaFoldDB" id="A0ABD0JVS6"/>
<comment type="similarity">
    <text evidence="2">Belongs to the major facilitator superfamily. MFSD6 family.</text>
</comment>
<gene>
    <name evidence="9" type="ORF">BaRGS_00029923</name>
</gene>
<keyword evidence="4 7" id="KW-1133">Transmembrane helix</keyword>
<evidence type="ECO:0000313" key="10">
    <source>
        <dbReference type="Proteomes" id="UP001519460"/>
    </source>
</evidence>
<proteinExistence type="inferred from homology"/>
<evidence type="ECO:0000256" key="3">
    <source>
        <dbReference type="ARBA" id="ARBA00022692"/>
    </source>
</evidence>
<dbReference type="InterPro" id="IPR024989">
    <property type="entry name" value="MFS_assoc_dom"/>
</dbReference>
<dbReference type="GO" id="GO:0016020">
    <property type="term" value="C:membrane"/>
    <property type="evidence" value="ECO:0007669"/>
    <property type="project" value="UniProtKB-SubCell"/>
</dbReference>
<evidence type="ECO:0000256" key="7">
    <source>
        <dbReference type="SAM" id="Phobius"/>
    </source>
</evidence>
<feature type="domain" description="Major facilitator superfamily associated" evidence="8">
    <location>
        <begin position="151"/>
        <end position="247"/>
    </location>
</feature>
<evidence type="ECO:0000256" key="2">
    <source>
        <dbReference type="ARBA" id="ARBA00005241"/>
    </source>
</evidence>
<organism evidence="9 10">
    <name type="scientific">Batillaria attramentaria</name>
    <dbReference type="NCBI Taxonomy" id="370345"/>
    <lineage>
        <taxon>Eukaryota</taxon>
        <taxon>Metazoa</taxon>
        <taxon>Spiralia</taxon>
        <taxon>Lophotrochozoa</taxon>
        <taxon>Mollusca</taxon>
        <taxon>Gastropoda</taxon>
        <taxon>Caenogastropoda</taxon>
        <taxon>Sorbeoconcha</taxon>
        <taxon>Cerithioidea</taxon>
        <taxon>Batillariidae</taxon>
        <taxon>Batillaria</taxon>
    </lineage>
</organism>
<keyword evidence="5 7" id="KW-0472">Membrane</keyword>
<feature type="transmembrane region" description="Helical" evidence="7">
    <location>
        <begin position="245"/>
        <end position="266"/>
    </location>
</feature>
<comment type="subcellular location">
    <subcellularLocation>
        <location evidence="1">Membrane</location>
        <topology evidence="1">Multi-pass membrane protein</topology>
    </subcellularLocation>
</comment>
<dbReference type="Proteomes" id="UP001519460">
    <property type="component" value="Unassembled WGS sequence"/>
</dbReference>
<reference evidence="9 10" key="1">
    <citation type="journal article" date="2023" name="Sci. Data">
        <title>Genome assembly of the Korean intertidal mud-creeper Batillaria attramentaria.</title>
        <authorList>
            <person name="Patra A.K."/>
            <person name="Ho P.T."/>
            <person name="Jun S."/>
            <person name="Lee S.J."/>
            <person name="Kim Y."/>
            <person name="Won Y.J."/>
        </authorList>
    </citation>
    <scope>NUCLEOTIDE SEQUENCE [LARGE SCALE GENOMIC DNA]</scope>
    <source>
        <strain evidence="9">Wonlab-2016</strain>
    </source>
</reference>
<dbReference type="SUPFAM" id="SSF103473">
    <property type="entry name" value="MFS general substrate transporter"/>
    <property type="match status" value="1"/>
</dbReference>
<dbReference type="InterPro" id="IPR036259">
    <property type="entry name" value="MFS_trans_sf"/>
</dbReference>
<feature type="compositionally biased region" description="Polar residues" evidence="6">
    <location>
        <begin position="389"/>
        <end position="408"/>
    </location>
</feature>
<name>A0ABD0JVS6_9CAEN</name>
<dbReference type="InterPro" id="IPR051717">
    <property type="entry name" value="MFS_MFSD6"/>
</dbReference>
<dbReference type="EMBL" id="JACVVK020000316">
    <property type="protein sequence ID" value="KAK7478824.1"/>
    <property type="molecule type" value="Genomic_DNA"/>
</dbReference>
<keyword evidence="3 7" id="KW-0812">Transmembrane</keyword>
<accession>A0ABD0JVS6</accession>
<feature type="region of interest" description="Disordered" evidence="6">
    <location>
        <begin position="353"/>
        <end position="408"/>
    </location>
</feature>
<evidence type="ECO:0000256" key="6">
    <source>
        <dbReference type="SAM" id="MobiDB-lite"/>
    </source>
</evidence>
<dbReference type="PANTHER" id="PTHR16172:SF2">
    <property type="entry name" value="MAJOR FACILITATOR SUPERFAMILY DOMAIN-CONTAINING PROTEIN 6"/>
    <property type="match status" value="1"/>
</dbReference>
<evidence type="ECO:0000313" key="9">
    <source>
        <dbReference type="EMBL" id="KAK7478824.1"/>
    </source>
</evidence>